<dbReference type="GO" id="GO:0060236">
    <property type="term" value="P:regulation of mitotic spindle organization"/>
    <property type="evidence" value="ECO:0007669"/>
    <property type="project" value="InterPro"/>
</dbReference>
<dbReference type="AlphaFoldDB" id="A0A445G6F8"/>
<dbReference type="PANTHER" id="PTHR14326:SF63">
    <property type="entry name" value="CELL CYCLE REGULATED MICROTUBULE-ASSOCIATED PROTEIN"/>
    <property type="match status" value="1"/>
</dbReference>
<name>A0A445G6F8_GLYSO</name>
<dbReference type="Pfam" id="PF12214">
    <property type="entry name" value="TPX2_importin"/>
    <property type="match status" value="1"/>
</dbReference>
<sequence length="582" mass="64980">MSMTMVMEEDEEDAEIEHVFIAHEIDLDYEFDAARFFDFTRPETPAEAHEAQHWFQNAASYPPSPFVRRLLVVREDLFLEDVGDSPKSEHVECASNVDDEKSTVPLGIGFSDTAFENCGPKTLGENISGLLAGILQNDGARSLQVPTGLTFGSKTISNNLNSKAKSAVPKSSTLMKPTASQLAKQNHPAKNIGSRFQKLRTQNEQNLSISTGVENQAAKRQKLESGLLCKVSDVKQQTNFFHKAPMMAVTVEQNSACSKLRLTIPREPDLRTARRAHRIRPKNVGEAEHVTVAAPKFKARPLNRKILEAPSMLPPKRSTPRLPEFQEFHLKTFERAMQHTSAMSSSFHYDDSDKGWDKHTSVSALENRIKDLRRPAAAAAPTNDGLGFTHIFKAQPLNKKILPSKGNGGVFHNSKQETTVPMEFDLQTEKEVQHDPPVELFSKLSLTSEGQPNNGSHFKLPQHSGMCRKDSKENIFNSFRLDQEEKAFMLRANRTSRGNGSCISLMGARSTKLGTLCTDPFSYLKSLDGYVLLCFTSQFEWLCTGRLISQFGRLCTVLTEFGRNSTSMRLTCHCFLSHLISA</sequence>
<dbReference type="GO" id="GO:0030295">
    <property type="term" value="F:protein kinase activator activity"/>
    <property type="evidence" value="ECO:0007669"/>
    <property type="project" value="TreeGrafter"/>
</dbReference>
<keyword evidence="3" id="KW-1185">Reference proteome</keyword>
<feature type="domain" description="TPX2 central" evidence="1">
    <location>
        <begin position="260"/>
        <end position="425"/>
    </location>
</feature>
<dbReference type="GO" id="GO:0005880">
    <property type="term" value="C:nuclear microtubule"/>
    <property type="evidence" value="ECO:0007669"/>
    <property type="project" value="TreeGrafter"/>
</dbReference>
<accession>A0A445G6F8</accession>
<dbReference type="Proteomes" id="UP000289340">
    <property type="component" value="Chromosome 17"/>
</dbReference>
<dbReference type="InterPro" id="IPR027330">
    <property type="entry name" value="TPX2_central_dom"/>
</dbReference>
<evidence type="ECO:0000313" key="2">
    <source>
        <dbReference type="EMBL" id="RZB56772.1"/>
    </source>
</evidence>
<proteinExistence type="predicted"/>
<dbReference type="EMBL" id="QZWG01000017">
    <property type="protein sequence ID" value="RZB56772.1"/>
    <property type="molecule type" value="Genomic_DNA"/>
</dbReference>
<dbReference type="GO" id="GO:0008017">
    <property type="term" value="F:microtubule binding"/>
    <property type="evidence" value="ECO:0007669"/>
    <property type="project" value="TreeGrafter"/>
</dbReference>
<dbReference type="GO" id="GO:0005819">
    <property type="term" value="C:spindle"/>
    <property type="evidence" value="ECO:0007669"/>
    <property type="project" value="InterPro"/>
</dbReference>
<evidence type="ECO:0000259" key="1">
    <source>
        <dbReference type="Pfam" id="PF12214"/>
    </source>
</evidence>
<protein>
    <submittedName>
        <fullName evidence="2">Protein TPX2 isoform C</fullName>
    </submittedName>
</protein>
<gene>
    <name evidence="2" type="ORF">D0Y65_045753</name>
</gene>
<comment type="caution">
    <text evidence="2">The sequence shown here is derived from an EMBL/GenBank/DDBJ whole genome shotgun (WGS) entry which is preliminary data.</text>
</comment>
<reference evidence="2 3" key="1">
    <citation type="submission" date="2018-09" db="EMBL/GenBank/DDBJ databases">
        <title>A high-quality reference genome of wild soybean provides a powerful tool to mine soybean genomes.</title>
        <authorList>
            <person name="Xie M."/>
            <person name="Chung C.Y.L."/>
            <person name="Li M.-W."/>
            <person name="Wong F.-L."/>
            <person name="Chan T.-F."/>
            <person name="Lam H.-M."/>
        </authorList>
    </citation>
    <scope>NUCLEOTIDE SEQUENCE [LARGE SCALE GENOMIC DNA]</scope>
    <source>
        <strain evidence="3">cv. W05</strain>
        <tissue evidence="2">Hypocotyl of etiolated seedlings</tissue>
    </source>
</reference>
<dbReference type="InterPro" id="IPR009675">
    <property type="entry name" value="TPX2_fam"/>
</dbReference>
<organism evidence="2 3">
    <name type="scientific">Glycine soja</name>
    <name type="common">Wild soybean</name>
    <dbReference type="NCBI Taxonomy" id="3848"/>
    <lineage>
        <taxon>Eukaryota</taxon>
        <taxon>Viridiplantae</taxon>
        <taxon>Streptophyta</taxon>
        <taxon>Embryophyta</taxon>
        <taxon>Tracheophyta</taxon>
        <taxon>Spermatophyta</taxon>
        <taxon>Magnoliopsida</taxon>
        <taxon>eudicotyledons</taxon>
        <taxon>Gunneridae</taxon>
        <taxon>Pentapetalae</taxon>
        <taxon>rosids</taxon>
        <taxon>fabids</taxon>
        <taxon>Fabales</taxon>
        <taxon>Fabaceae</taxon>
        <taxon>Papilionoideae</taxon>
        <taxon>50 kb inversion clade</taxon>
        <taxon>NPAAA clade</taxon>
        <taxon>indigoferoid/millettioid clade</taxon>
        <taxon>Phaseoleae</taxon>
        <taxon>Glycine</taxon>
        <taxon>Glycine subgen. Soja</taxon>
    </lineage>
</organism>
<dbReference type="PANTHER" id="PTHR14326">
    <property type="entry name" value="TARGETING PROTEIN FOR XKLP2"/>
    <property type="match status" value="1"/>
</dbReference>
<dbReference type="GO" id="GO:0090307">
    <property type="term" value="P:mitotic spindle assembly"/>
    <property type="evidence" value="ECO:0007669"/>
    <property type="project" value="TreeGrafter"/>
</dbReference>
<evidence type="ECO:0000313" key="3">
    <source>
        <dbReference type="Proteomes" id="UP000289340"/>
    </source>
</evidence>